<accession>A0A024TCJ2</accession>
<feature type="region of interest" description="Disordered" evidence="1">
    <location>
        <begin position="88"/>
        <end position="149"/>
    </location>
</feature>
<protein>
    <submittedName>
        <fullName evidence="2">Uncharacterized protein</fullName>
    </submittedName>
</protein>
<dbReference type="Proteomes" id="UP000285060">
    <property type="component" value="Unassembled WGS sequence"/>
</dbReference>
<evidence type="ECO:0000313" key="4">
    <source>
        <dbReference type="Proteomes" id="UP000285060"/>
    </source>
</evidence>
<evidence type="ECO:0000256" key="1">
    <source>
        <dbReference type="SAM" id="MobiDB-lite"/>
    </source>
</evidence>
<evidence type="ECO:0000313" key="2">
    <source>
        <dbReference type="EMBL" id="ETV91306.1"/>
    </source>
</evidence>
<proteinExistence type="predicted"/>
<dbReference type="RefSeq" id="XP_008880143.1">
    <property type="nucleotide sequence ID" value="XM_008881921.1"/>
</dbReference>
<keyword evidence="4" id="KW-1185">Reference proteome</keyword>
<dbReference type="EMBL" id="KI914012">
    <property type="protein sequence ID" value="ETV91306.1"/>
    <property type="molecule type" value="Genomic_DNA"/>
</dbReference>
<dbReference type="AlphaFoldDB" id="A0A024TCJ2"/>
<sequence>MVYQGRRRALVQAAEAAAAALPPEKKKDNEETGEEEGKENDPKKEAIQAAGLLTPTKPTIVRRTFEPLPETAQVIRIREKLARKHADAAPLNLLPAPPPSAEKSSTRKVDLLTPPPKGKRKREPDVPTSASPSSSQPTIINTCGRGVDAKRAKVAVEAQMKRLQSRQKAATTTTKTP</sequence>
<name>A0A024TCJ2_9STRA</name>
<feature type="region of interest" description="Disordered" evidence="1">
    <location>
        <begin position="14"/>
        <end position="71"/>
    </location>
</feature>
<dbReference type="GeneID" id="20091176"/>
<organism evidence="2">
    <name type="scientific">Aphanomyces invadans</name>
    <dbReference type="NCBI Taxonomy" id="157072"/>
    <lineage>
        <taxon>Eukaryota</taxon>
        <taxon>Sar</taxon>
        <taxon>Stramenopiles</taxon>
        <taxon>Oomycota</taxon>
        <taxon>Saprolegniomycetes</taxon>
        <taxon>Saprolegniales</taxon>
        <taxon>Verrucalvaceae</taxon>
        <taxon>Aphanomyces</taxon>
    </lineage>
</organism>
<feature type="compositionally biased region" description="Low complexity" evidence="1">
    <location>
        <begin position="126"/>
        <end position="137"/>
    </location>
</feature>
<dbReference type="EMBL" id="QUSY01000275">
    <property type="protein sequence ID" value="RHY30780.1"/>
    <property type="molecule type" value="Genomic_DNA"/>
</dbReference>
<reference evidence="2" key="1">
    <citation type="submission" date="2013-12" db="EMBL/GenBank/DDBJ databases">
        <title>The Genome Sequence of Aphanomyces invadans NJM9701.</title>
        <authorList>
            <consortium name="The Broad Institute Genomics Platform"/>
            <person name="Russ C."/>
            <person name="Tyler B."/>
            <person name="van West P."/>
            <person name="Dieguez-Uribeondo J."/>
            <person name="Young S.K."/>
            <person name="Zeng Q."/>
            <person name="Gargeya S."/>
            <person name="Fitzgerald M."/>
            <person name="Abouelleil A."/>
            <person name="Alvarado L."/>
            <person name="Chapman S.B."/>
            <person name="Gainer-Dewar J."/>
            <person name="Goldberg J."/>
            <person name="Griggs A."/>
            <person name="Gujja S."/>
            <person name="Hansen M."/>
            <person name="Howarth C."/>
            <person name="Imamovic A."/>
            <person name="Ireland A."/>
            <person name="Larimer J."/>
            <person name="McCowan C."/>
            <person name="Murphy C."/>
            <person name="Pearson M."/>
            <person name="Poon T.W."/>
            <person name="Priest M."/>
            <person name="Roberts A."/>
            <person name="Saif S."/>
            <person name="Shea T."/>
            <person name="Sykes S."/>
            <person name="Wortman J."/>
            <person name="Nusbaum C."/>
            <person name="Birren B."/>
        </authorList>
    </citation>
    <scope>NUCLEOTIDE SEQUENCE [LARGE SCALE GENOMIC DNA]</scope>
    <source>
        <strain evidence="2">NJM9701</strain>
    </source>
</reference>
<dbReference type="OrthoDB" id="3247158at2759"/>
<reference evidence="3 4" key="2">
    <citation type="submission" date="2018-08" db="EMBL/GenBank/DDBJ databases">
        <title>Aphanomyces genome sequencing and annotation.</title>
        <authorList>
            <person name="Minardi D."/>
            <person name="Oidtmann B."/>
            <person name="Van Der Giezen M."/>
            <person name="Studholme D.J."/>
        </authorList>
    </citation>
    <scope>NUCLEOTIDE SEQUENCE [LARGE SCALE GENOMIC DNA]</scope>
    <source>
        <strain evidence="3 4">NJM0002</strain>
    </source>
</reference>
<dbReference type="VEuPathDB" id="FungiDB:H310_14126"/>
<evidence type="ECO:0000313" key="3">
    <source>
        <dbReference type="EMBL" id="RHY30780.1"/>
    </source>
</evidence>
<gene>
    <name evidence="3" type="ORF">DYB32_004024</name>
    <name evidence="2" type="ORF">H310_14126</name>
</gene>